<dbReference type="CDD" id="cd08977">
    <property type="entry name" value="SusD"/>
    <property type="match status" value="1"/>
</dbReference>
<evidence type="ECO:0000256" key="5">
    <source>
        <dbReference type="ARBA" id="ARBA00023237"/>
    </source>
</evidence>
<reference evidence="9 10" key="1">
    <citation type="submission" date="2018-11" db="EMBL/GenBank/DDBJ databases">
        <title>Rufibacter latericius sp. nov., isolated from water in Baiyang Lake.</title>
        <authorList>
            <person name="Yang Y."/>
        </authorList>
    </citation>
    <scope>NUCLEOTIDE SEQUENCE [LARGE SCALE GENOMIC DNA]</scope>
    <source>
        <strain evidence="9 10">MCC P1</strain>
    </source>
</reference>
<dbReference type="InterPro" id="IPR033985">
    <property type="entry name" value="SusD-like_N"/>
</dbReference>
<dbReference type="Pfam" id="PF07980">
    <property type="entry name" value="SusD_RagB"/>
    <property type="match status" value="1"/>
</dbReference>
<dbReference type="Proteomes" id="UP000271010">
    <property type="component" value="Unassembled WGS sequence"/>
</dbReference>
<keyword evidence="4" id="KW-0472">Membrane</keyword>
<accession>A0A3M9MTP9</accession>
<evidence type="ECO:0000256" key="4">
    <source>
        <dbReference type="ARBA" id="ARBA00023136"/>
    </source>
</evidence>
<sequence length="516" mass="57764">MKRFLYTALVAVTLASCNNLLDTEPTDRYTIENFWVSEKGTVGALTACYNSLTKTGTFGGTATVLWEETATPNAYNYDNSAGFNVIALGTHTSATNSAIINARWNDAYGGIGRCNTFIARVGNSPLDDNLKGRMKAEAKFLRALYYNLLATYYGAVPLILDEPDISQANLPRAPREEVVQQILKDLNEAAEVLPTRYTAATDIGRATRGAALALKARVLLFEASPLVNTGGNMEKWAQAAIAAKTVMDLQGAGYALYPDYRALFLLANENSSESIFDVQFKAPQYGTGFDVVLRQYNTVAPLRDLVDAYWMRDGKTKEESPLYNPANPYANRDPRLDQTIVYPGAMFRGATTSTSTYVNTGYTQKKYSIYDRETNNVLPSISEINYMIIRYADVLLMYAEAQNEALGAPDQSVYDALHAVRRRAGLNPWQLPTGLSKSEMRNIIRRERRLELAGEGFYYTDIRRWRTAETVMNGPIYNHAGSPILVRTFNPQRDYWWPITDRQLELNPALEQNPNY</sequence>
<dbReference type="EMBL" id="RJJE01000011">
    <property type="protein sequence ID" value="RNI28904.1"/>
    <property type="molecule type" value="Genomic_DNA"/>
</dbReference>
<dbReference type="RefSeq" id="WP_123133510.1">
    <property type="nucleotide sequence ID" value="NZ_RJJE01000011.1"/>
</dbReference>
<dbReference type="SUPFAM" id="SSF48452">
    <property type="entry name" value="TPR-like"/>
    <property type="match status" value="1"/>
</dbReference>
<proteinExistence type="inferred from homology"/>
<dbReference type="InterPro" id="IPR012944">
    <property type="entry name" value="SusD_RagB_dom"/>
</dbReference>
<keyword evidence="3 6" id="KW-0732">Signal</keyword>
<dbReference type="Gene3D" id="1.25.40.390">
    <property type="match status" value="1"/>
</dbReference>
<evidence type="ECO:0000313" key="9">
    <source>
        <dbReference type="EMBL" id="RNI28904.1"/>
    </source>
</evidence>
<dbReference type="Pfam" id="PF14322">
    <property type="entry name" value="SusD-like_3"/>
    <property type="match status" value="1"/>
</dbReference>
<evidence type="ECO:0000256" key="2">
    <source>
        <dbReference type="ARBA" id="ARBA00006275"/>
    </source>
</evidence>
<evidence type="ECO:0000259" key="7">
    <source>
        <dbReference type="Pfam" id="PF07980"/>
    </source>
</evidence>
<evidence type="ECO:0000313" key="10">
    <source>
        <dbReference type="Proteomes" id="UP000271010"/>
    </source>
</evidence>
<dbReference type="InterPro" id="IPR011990">
    <property type="entry name" value="TPR-like_helical_dom_sf"/>
</dbReference>
<protein>
    <submittedName>
        <fullName evidence="9">RagB/SusD family nutrient uptake outer membrane protein</fullName>
    </submittedName>
</protein>
<comment type="subcellular location">
    <subcellularLocation>
        <location evidence="1">Cell outer membrane</location>
    </subcellularLocation>
</comment>
<evidence type="ECO:0000259" key="8">
    <source>
        <dbReference type="Pfam" id="PF14322"/>
    </source>
</evidence>
<keyword evidence="5" id="KW-0998">Cell outer membrane</keyword>
<dbReference type="AlphaFoldDB" id="A0A3M9MTP9"/>
<dbReference type="PROSITE" id="PS51257">
    <property type="entry name" value="PROKAR_LIPOPROTEIN"/>
    <property type="match status" value="1"/>
</dbReference>
<dbReference type="OrthoDB" id="5694214at2"/>
<name>A0A3M9MTP9_9BACT</name>
<gene>
    <name evidence="9" type="ORF">EFA69_12725</name>
</gene>
<organism evidence="9 10">
    <name type="scientific">Rufibacter immobilis</name>
    <dbReference type="NCBI Taxonomy" id="1348778"/>
    <lineage>
        <taxon>Bacteria</taxon>
        <taxon>Pseudomonadati</taxon>
        <taxon>Bacteroidota</taxon>
        <taxon>Cytophagia</taxon>
        <taxon>Cytophagales</taxon>
        <taxon>Hymenobacteraceae</taxon>
        <taxon>Rufibacter</taxon>
    </lineage>
</organism>
<feature type="signal peptide" evidence="6">
    <location>
        <begin position="1"/>
        <end position="21"/>
    </location>
</feature>
<dbReference type="GO" id="GO:0009279">
    <property type="term" value="C:cell outer membrane"/>
    <property type="evidence" value="ECO:0007669"/>
    <property type="project" value="UniProtKB-SubCell"/>
</dbReference>
<comment type="caution">
    <text evidence="9">The sequence shown here is derived from an EMBL/GenBank/DDBJ whole genome shotgun (WGS) entry which is preliminary data.</text>
</comment>
<feature type="domain" description="RagB/SusD" evidence="7">
    <location>
        <begin position="294"/>
        <end position="516"/>
    </location>
</feature>
<feature type="chain" id="PRO_5018124128" evidence="6">
    <location>
        <begin position="22"/>
        <end position="516"/>
    </location>
</feature>
<evidence type="ECO:0000256" key="3">
    <source>
        <dbReference type="ARBA" id="ARBA00022729"/>
    </source>
</evidence>
<evidence type="ECO:0000256" key="1">
    <source>
        <dbReference type="ARBA" id="ARBA00004442"/>
    </source>
</evidence>
<evidence type="ECO:0000256" key="6">
    <source>
        <dbReference type="SAM" id="SignalP"/>
    </source>
</evidence>
<feature type="domain" description="SusD-like N-terminal" evidence="8">
    <location>
        <begin position="66"/>
        <end position="220"/>
    </location>
</feature>
<comment type="similarity">
    <text evidence="2">Belongs to the SusD family.</text>
</comment>
<keyword evidence="10" id="KW-1185">Reference proteome</keyword>